<keyword evidence="3" id="KW-1185">Reference proteome</keyword>
<evidence type="ECO:0000313" key="2">
    <source>
        <dbReference type="EMBL" id="KAK7855644.1"/>
    </source>
</evidence>
<name>A0AAW0LXW6_QUESU</name>
<protein>
    <submittedName>
        <fullName evidence="2">Protein laz1</fullName>
    </submittedName>
</protein>
<gene>
    <name evidence="2" type="primary">LAZ1</name>
    <name evidence="2" type="ORF">CFP56_026863</name>
</gene>
<accession>A0AAW0LXW6</accession>
<comment type="caution">
    <text evidence="2">The sequence shown here is derived from an EMBL/GenBank/DDBJ whole genome shotgun (WGS) entry which is preliminary data.</text>
</comment>
<keyword evidence="1" id="KW-0472">Membrane</keyword>
<evidence type="ECO:0000313" key="3">
    <source>
        <dbReference type="Proteomes" id="UP000237347"/>
    </source>
</evidence>
<feature type="transmembrane region" description="Helical" evidence="1">
    <location>
        <begin position="101"/>
        <end position="119"/>
    </location>
</feature>
<dbReference type="Proteomes" id="UP000237347">
    <property type="component" value="Unassembled WGS sequence"/>
</dbReference>
<dbReference type="EMBL" id="PKMF04000043">
    <property type="protein sequence ID" value="KAK7855644.1"/>
    <property type="molecule type" value="Genomic_DNA"/>
</dbReference>
<dbReference type="AlphaFoldDB" id="A0AAW0LXW6"/>
<sequence>MSYCRVWNLNSLQAWNPDMDTMKEENDAYGDTVSSAPKRMGCRTSSIWSDFEILPKGPDGKERAKCKKCQNSFVADSRDTNSLLRHKAKCHELYMILRKKVSWTILATCAYLNLVHMLMRIRWPLLPLFPLYVFPAKPYELMGDRFLESISVLGNYSADCPYEFDVMFKWVSGYLDRCYASGVVIKFVYTFKM</sequence>
<reference evidence="2 3" key="1">
    <citation type="journal article" date="2018" name="Sci. Data">
        <title>The draft genome sequence of cork oak.</title>
        <authorList>
            <person name="Ramos A.M."/>
            <person name="Usie A."/>
            <person name="Barbosa P."/>
            <person name="Barros P.M."/>
            <person name="Capote T."/>
            <person name="Chaves I."/>
            <person name="Simoes F."/>
            <person name="Abreu I."/>
            <person name="Carrasquinho I."/>
            <person name="Faro C."/>
            <person name="Guimaraes J.B."/>
            <person name="Mendonca D."/>
            <person name="Nobrega F."/>
            <person name="Rodrigues L."/>
            <person name="Saibo N.J.M."/>
            <person name="Varela M.C."/>
            <person name="Egas C."/>
            <person name="Matos J."/>
            <person name="Miguel C.M."/>
            <person name="Oliveira M.M."/>
            <person name="Ricardo C.P."/>
            <person name="Goncalves S."/>
        </authorList>
    </citation>
    <scope>NUCLEOTIDE SEQUENCE [LARGE SCALE GENOMIC DNA]</scope>
    <source>
        <strain evidence="3">cv. HL8</strain>
    </source>
</reference>
<organism evidence="2 3">
    <name type="scientific">Quercus suber</name>
    <name type="common">Cork oak</name>
    <dbReference type="NCBI Taxonomy" id="58331"/>
    <lineage>
        <taxon>Eukaryota</taxon>
        <taxon>Viridiplantae</taxon>
        <taxon>Streptophyta</taxon>
        <taxon>Embryophyta</taxon>
        <taxon>Tracheophyta</taxon>
        <taxon>Spermatophyta</taxon>
        <taxon>Magnoliopsida</taxon>
        <taxon>eudicotyledons</taxon>
        <taxon>Gunneridae</taxon>
        <taxon>Pentapetalae</taxon>
        <taxon>rosids</taxon>
        <taxon>fabids</taxon>
        <taxon>Fagales</taxon>
        <taxon>Fagaceae</taxon>
        <taxon>Quercus</taxon>
    </lineage>
</organism>
<dbReference type="SMART" id="SM00614">
    <property type="entry name" value="ZnF_BED"/>
    <property type="match status" value="1"/>
</dbReference>
<proteinExistence type="predicted"/>
<evidence type="ECO:0000256" key="1">
    <source>
        <dbReference type="SAM" id="Phobius"/>
    </source>
</evidence>
<keyword evidence="1" id="KW-0812">Transmembrane</keyword>
<keyword evidence="1" id="KW-1133">Transmembrane helix</keyword>